<feature type="non-terminal residue" evidence="1">
    <location>
        <position position="1"/>
    </location>
</feature>
<reference evidence="1" key="1">
    <citation type="submission" date="2018-05" db="EMBL/GenBank/DDBJ databases">
        <authorList>
            <person name="Lanie J.A."/>
            <person name="Ng W.-L."/>
            <person name="Kazmierczak K.M."/>
            <person name="Andrzejewski T.M."/>
            <person name="Davidsen T.M."/>
            <person name="Wayne K.J."/>
            <person name="Tettelin H."/>
            <person name="Glass J.I."/>
            <person name="Rusch D."/>
            <person name="Podicherti R."/>
            <person name="Tsui H.-C.T."/>
            <person name="Winkler M.E."/>
        </authorList>
    </citation>
    <scope>NUCLEOTIDE SEQUENCE</scope>
</reference>
<dbReference type="EMBL" id="UINC01033427">
    <property type="protein sequence ID" value="SVB22703.1"/>
    <property type="molecule type" value="Genomic_DNA"/>
</dbReference>
<organism evidence="1">
    <name type="scientific">marine metagenome</name>
    <dbReference type="NCBI Taxonomy" id="408172"/>
    <lineage>
        <taxon>unclassified sequences</taxon>
        <taxon>metagenomes</taxon>
        <taxon>ecological metagenomes</taxon>
    </lineage>
</organism>
<protein>
    <submittedName>
        <fullName evidence="1">Uncharacterized protein</fullName>
    </submittedName>
</protein>
<dbReference type="AlphaFoldDB" id="A0A382CBP2"/>
<gene>
    <name evidence="1" type="ORF">METZ01_LOCUS175557</name>
</gene>
<evidence type="ECO:0000313" key="1">
    <source>
        <dbReference type="EMBL" id="SVB22703.1"/>
    </source>
</evidence>
<name>A0A382CBP2_9ZZZZ</name>
<sequence>LGGGYALEIIGESENYLVPVEVGVYADNWVEIIGSNLNDGMQVVVPK</sequence>
<accession>A0A382CBP2</accession>
<proteinExistence type="predicted"/>